<protein>
    <submittedName>
        <fullName evidence="1">Uncharacterized protein</fullName>
    </submittedName>
</protein>
<accession>A0A2P2NQI2</accession>
<proteinExistence type="predicted"/>
<organism evidence="1">
    <name type="scientific">Rhizophora mucronata</name>
    <name type="common">Asiatic mangrove</name>
    <dbReference type="NCBI Taxonomy" id="61149"/>
    <lineage>
        <taxon>Eukaryota</taxon>
        <taxon>Viridiplantae</taxon>
        <taxon>Streptophyta</taxon>
        <taxon>Embryophyta</taxon>
        <taxon>Tracheophyta</taxon>
        <taxon>Spermatophyta</taxon>
        <taxon>Magnoliopsida</taxon>
        <taxon>eudicotyledons</taxon>
        <taxon>Gunneridae</taxon>
        <taxon>Pentapetalae</taxon>
        <taxon>rosids</taxon>
        <taxon>fabids</taxon>
        <taxon>Malpighiales</taxon>
        <taxon>Rhizophoraceae</taxon>
        <taxon>Rhizophora</taxon>
    </lineage>
</organism>
<name>A0A2P2NQI2_RHIMU</name>
<evidence type="ECO:0000313" key="1">
    <source>
        <dbReference type="EMBL" id="MBX44660.1"/>
    </source>
</evidence>
<dbReference type="AlphaFoldDB" id="A0A2P2NQI2"/>
<reference evidence="1" key="1">
    <citation type="submission" date="2018-02" db="EMBL/GenBank/DDBJ databases">
        <title>Rhizophora mucronata_Transcriptome.</title>
        <authorList>
            <person name="Meera S.P."/>
            <person name="Sreeshan A."/>
            <person name="Augustine A."/>
        </authorList>
    </citation>
    <scope>NUCLEOTIDE SEQUENCE</scope>
    <source>
        <tissue evidence="1">Leaf</tissue>
    </source>
</reference>
<dbReference type="EMBL" id="GGEC01064176">
    <property type="protein sequence ID" value="MBX44660.1"/>
    <property type="molecule type" value="Transcribed_RNA"/>
</dbReference>
<sequence>MQSPRLTGLLCTKSSTWRALQYLVNILGFALDWLLV</sequence>